<dbReference type="AlphaFoldDB" id="A0A8T2NQ05"/>
<sequence>MELQQKLTQCMLWRVTVLRCHATTQLQLVSLEALCTGIANTPDLNLNSSSSSWEAKIKKKKTGSLLNMTNRTRMCIWSSPLLK</sequence>
<gene>
    <name evidence="1" type="ORF">JZ751_025851</name>
</gene>
<organism evidence="1 2">
    <name type="scientific">Albula glossodonta</name>
    <name type="common">roundjaw bonefish</name>
    <dbReference type="NCBI Taxonomy" id="121402"/>
    <lineage>
        <taxon>Eukaryota</taxon>
        <taxon>Metazoa</taxon>
        <taxon>Chordata</taxon>
        <taxon>Craniata</taxon>
        <taxon>Vertebrata</taxon>
        <taxon>Euteleostomi</taxon>
        <taxon>Actinopterygii</taxon>
        <taxon>Neopterygii</taxon>
        <taxon>Teleostei</taxon>
        <taxon>Albuliformes</taxon>
        <taxon>Albulidae</taxon>
        <taxon>Albula</taxon>
    </lineage>
</organism>
<evidence type="ECO:0000313" key="2">
    <source>
        <dbReference type="Proteomes" id="UP000824540"/>
    </source>
</evidence>
<dbReference type="Proteomes" id="UP000824540">
    <property type="component" value="Unassembled WGS sequence"/>
</dbReference>
<evidence type="ECO:0000313" key="1">
    <source>
        <dbReference type="EMBL" id="KAG9338447.1"/>
    </source>
</evidence>
<reference evidence="1" key="1">
    <citation type="thesis" date="2021" institute="BYU ScholarsArchive" country="Provo, UT, USA">
        <title>Applications of and Algorithms for Genome Assembly and Genomic Analyses with an Emphasis on Marine Teleosts.</title>
        <authorList>
            <person name="Pickett B.D."/>
        </authorList>
    </citation>
    <scope>NUCLEOTIDE SEQUENCE</scope>
    <source>
        <strain evidence="1">HI-2016</strain>
    </source>
</reference>
<keyword evidence="2" id="KW-1185">Reference proteome</keyword>
<name>A0A8T2NQ05_9TELE</name>
<dbReference type="EMBL" id="JAFBMS010000067">
    <property type="protein sequence ID" value="KAG9338447.1"/>
    <property type="molecule type" value="Genomic_DNA"/>
</dbReference>
<protein>
    <submittedName>
        <fullName evidence="1">Uncharacterized protein</fullName>
    </submittedName>
</protein>
<comment type="caution">
    <text evidence="1">The sequence shown here is derived from an EMBL/GenBank/DDBJ whole genome shotgun (WGS) entry which is preliminary data.</text>
</comment>
<accession>A0A8T2NQ05</accession>
<proteinExistence type="predicted"/>